<dbReference type="SUPFAM" id="SSF46626">
    <property type="entry name" value="Cytochrome c"/>
    <property type="match status" value="2"/>
</dbReference>
<evidence type="ECO:0000256" key="3">
    <source>
        <dbReference type="ARBA" id="ARBA00022617"/>
    </source>
</evidence>
<proteinExistence type="predicted"/>
<keyword evidence="3 8" id="KW-0349">Heme</keyword>
<organism evidence="13">
    <name type="scientific">Candidatus Kentrum sp. DK</name>
    <dbReference type="NCBI Taxonomy" id="2126562"/>
    <lineage>
        <taxon>Bacteria</taxon>
        <taxon>Pseudomonadati</taxon>
        <taxon>Pseudomonadota</taxon>
        <taxon>Gammaproteobacteria</taxon>
        <taxon>Candidatus Kentrum</taxon>
    </lineage>
</organism>
<dbReference type="GO" id="GO:0020037">
    <property type="term" value="F:heme binding"/>
    <property type="evidence" value="ECO:0007669"/>
    <property type="project" value="InterPro"/>
</dbReference>
<keyword evidence="7 9" id="KW-0408">Iron</keyword>
<evidence type="ECO:0000256" key="5">
    <source>
        <dbReference type="ARBA" id="ARBA00022764"/>
    </source>
</evidence>
<dbReference type="PANTHER" id="PTHR33751">
    <property type="entry name" value="CBB3-TYPE CYTOCHROME C OXIDASE SUBUNIT FIXP"/>
    <property type="match status" value="1"/>
</dbReference>
<dbReference type="PIRSF" id="PIRSF000005">
    <property type="entry name" value="Cytochrome_c4"/>
    <property type="match status" value="1"/>
</dbReference>
<dbReference type="PRINTS" id="PR00605">
    <property type="entry name" value="CYTCHROMECIC"/>
</dbReference>
<dbReference type="InterPro" id="IPR008168">
    <property type="entry name" value="Cyt_C_IC"/>
</dbReference>
<feature type="binding site" description="axial binding residue" evidence="9">
    <location>
        <position position="50"/>
    </location>
    <ligand>
        <name>heme c</name>
        <dbReference type="ChEBI" id="CHEBI:61717"/>
        <label>1</label>
    </ligand>
    <ligandPart>
        <name>Fe</name>
        <dbReference type="ChEBI" id="CHEBI:18248"/>
    </ligandPart>
</feature>
<accession>A0A450SBR5</accession>
<feature type="binding site" description="axial binding residue" evidence="9">
    <location>
        <position position="192"/>
    </location>
    <ligand>
        <name>heme c</name>
        <dbReference type="ChEBI" id="CHEBI:61717"/>
        <label>2</label>
    </ligand>
    <ligandPart>
        <name>Fe</name>
        <dbReference type="ChEBI" id="CHEBI:18248"/>
    </ligandPart>
</feature>
<dbReference type="PROSITE" id="PS51007">
    <property type="entry name" value="CYTC"/>
    <property type="match status" value="2"/>
</dbReference>
<reference evidence="13" key="1">
    <citation type="submission" date="2019-02" db="EMBL/GenBank/DDBJ databases">
        <authorList>
            <person name="Gruber-Vodicka R. H."/>
            <person name="Seah K. B. B."/>
        </authorList>
    </citation>
    <scope>NUCLEOTIDE SEQUENCE</scope>
    <source>
        <strain evidence="12">BECK_DK161</strain>
        <strain evidence="13">BECK_DK47</strain>
    </source>
</reference>
<dbReference type="AlphaFoldDB" id="A0A450SBR5"/>
<evidence type="ECO:0000256" key="8">
    <source>
        <dbReference type="PIRSR" id="PIRSR000005-1"/>
    </source>
</evidence>
<dbReference type="Gene3D" id="1.10.760.10">
    <property type="entry name" value="Cytochrome c-like domain"/>
    <property type="match status" value="2"/>
</dbReference>
<dbReference type="GO" id="GO:0009055">
    <property type="term" value="F:electron transfer activity"/>
    <property type="evidence" value="ECO:0007669"/>
    <property type="project" value="InterPro"/>
</dbReference>
<dbReference type="Pfam" id="PF00034">
    <property type="entry name" value="Cytochrom_C"/>
    <property type="match status" value="2"/>
</dbReference>
<dbReference type="InterPro" id="IPR024167">
    <property type="entry name" value="Cytochrome_c4-like"/>
</dbReference>
<keyword evidence="4 9" id="KW-0479">Metal-binding</keyword>
<comment type="subcellular location">
    <subcellularLocation>
        <location evidence="1">Periplasm</location>
    </subcellularLocation>
</comment>
<evidence type="ECO:0000256" key="7">
    <source>
        <dbReference type="ARBA" id="ARBA00023004"/>
    </source>
</evidence>
<feature type="domain" description="Cytochrome c" evidence="11">
    <location>
        <begin position="26"/>
        <end position="113"/>
    </location>
</feature>
<evidence type="ECO:0000256" key="10">
    <source>
        <dbReference type="SAM" id="SignalP"/>
    </source>
</evidence>
<evidence type="ECO:0000259" key="11">
    <source>
        <dbReference type="PROSITE" id="PS51007"/>
    </source>
</evidence>
<protein>
    <submittedName>
        <fullName evidence="13">Cytochrome c553</fullName>
    </submittedName>
</protein>
<feature type="binding site" description="axial binding residue" evidence="9">
    <location>
        <position position="90"/>
    </location>
    <ligand>
        <name>heme c</name>
        <dbReference type="ChEBI" id="CHEBI:61717"/>
        <label>1</label>
    </ligand>
    <ligandPart>
        <name>Fe</name>
        <dbReference type="ChEBI" id="CHEBI:18248"/>
    </ligandPart>
</feature>
<feature type="binding site" description="covalent" evidence="8">
    <location>
        <position position="148"/>
    </location>
    <ligand>
        <name>heme c</name>
        <dbReference type="ChEBI" id="CHEBI:61717"/>
        <label>2</label>
    </ligand>
</feature>
<dbReference type="GO" id="GO:0005506">
    <property type="term" value="F:iron ion binding"/>
    <property type="evidence" value="ECO:0007669"/>
    <property type="project" value="InterPro"/>
</dbReference>
<keyword evidence="10" id="KW-0732">Signal</keyword>
<keyword evidence="2" id="KW-0813">Transport</keyword>
<dbReference type="InterPro" id="IPR050597">
    <property type="entry name" value="Cytochrome_c_Oxidase_Subunit"/>
</dbReference>
<dbReference type="PANTHER" id="PTHR33751:SF9">
    <property type="entry name" value="CYTOCHROME C4"/>
    <property type="match status" value="1"/>
</dbReference>
<feature type="binding site" description="covalent" evidence="8">
    <location>
        <position position="46"/>
    </location>
    <ligand>
        <name>heme c</name>
        <dbReference type="ChEBI" id="CHEBI:61717"/>
        <label>1</label>
    </ligand>
</feature>
<feature type="binding site" description="axial binding residue" evidence="9">
    <location>
        <position position="149"/>
    </location>
    <ligand>
        <name>heme c</name>
        <dbReference type="ChEBI" id="CHEBI:61717"/>
        <label>2</label>
    </ligand>
    <ligandPart>
        <name>Fe</name>
        <dbReference type="ChEBI" id="CHEBI:18248"/>
    </ligandPart>
</feature>
<name>A0A450SBR5_9GAMM</name>
<dbReference type="EMBL" id="CAADEX010000025">
    <property type="protein sequence ID" value="VFJ49650.1"/>
    <property type="molecule type" value="Genomic_DNA"/>
</dbReference>
<feature type="binding site" description="covalent" evidence="8">
    <location>
        <position position="49"/>
    </location>
    <ligand>
        <name>heme c</name>
        <dbReference type="ChEBI" id="CHEBI:61717"/>
        <label>1</label>
    </ligand>
</feature>
<evidence type="ECO:0000313" key="12">
    <source>
        <dbReference type="EMBL" id="VFJ43805.1"/>
    </source>
</evidence>
<feature type="signal peptide" evidence="10">
    <location>
        <begin position="1"/>
        <end position="20"/>
    </location>
</feature>
<keyword evidence="6" id="KW-0249">Electron transport</keyword>
<evidence type="ECO:0000256" key="6">
    <source>
        <dbReference type="ARBA" id="ARBA00022982"/>
    </source>
</evidence>
<feature type="chain" id="PRO_5036354127" evidence="10">
    <location>
        <begin position="21"/>
        <end position="215"/>
    </location>
</feature>
<evidence type="ECO:0000256" key="2">
    <source>
        <dbReference type="ARBA" id="ARBA00022448"/>
    </source>
</evidence>
<keyword evidence="5" id="KW-0574">Periplasm</keyword>
<dbReference type="GO" id="GO:0042597">
    <property type="term" value="C:periplasmic space"/>
    <property type="evidence" value="ECO:0007669"/>
    <property type="project" value="UniProtKB-SubCell"/>
</dbReference>
<dbReference type="InterPro" id="IPR009056">
    <property type="entry name" value="Cyt_c-like_dom"/>
</dbReference>
<evidence type="ECO:0000256" key="1">
    <source>
        <dbReference type="ARBA" id="ARBA00004418"/>
    </source>
</evidence>
<gene>
    <name evidence="13" type="ORF">BECKDK2373B_GA0170837_102536</name>
    <name evidence="12" type="ORF">BECKDK2373C_GA0170839_100663</name>
</gene>
<evidence type="ECO:0000313" key="13">
    <source>
        <dbReference type="EMBL" id="VFJ49650.1"/>
    </source>
</evidence>
<dbReference type="InterPro" id="IPR036909">
    <property type="entry name" value="Cyt_c-like_dom_sf"/>
</dbReference>
<evidence type="ECO:0000256" key="9">
    <source>
        <dbReference type="PIRSR" id="PIRSR000005-2"/>
    </source>
</evidence>
<feature type="binding site" description="covalent" evidence="8">
    <location>
        <position position="145"/>
    </location>
    <ligand>
        <name>heme c</name>
        <dbReference type="ChEBI" id="CHEBI:61717"/>
        <label>2</label>
    </ligand>
</feature>
<dbReference type="EMBL" id="CAADEY010000006">
    <property type="protein sequence ID" value="VFJ43805.1"/>
    <property type="molecule type" value="Genomic_DNA"/>
</dbReference>
<evidence type="ECO:0000256" key="4">
    <source>
        <dbReference type="ARBA" id="ARBA00022723"/>
    </source>
</evidence>
<comment type="PTM">
    <text evidence="8">Binds 2 heme c groups covalently per subunit.</text>
</comment>
<feature type="domain" description="Cytochrome c" evidence="11">
    <location>
        <begin position="124"/>
        <end position="215"/>
    </location>
</feature>
<sequence>MKKLFLTPLLILFVSISVQAAETDPTDASGGGADAADATQERLKLCAGCHGMDGNSQFATFPKLAGQHAPYLLKQLKDFKANKDRSNPIMLGQVAALTEKDMQELADYFASQETAPGTVHTDKETLAFGKRIYHGGNMDTGVPACMACHGPAGTGNDLAGFPALAGQHATYTRTQLNSFHSGERKNDKKSMMRGAASRLTGEEIEAVSQYIASLK</sequence>